<sequence>MGRLDGERLDIRHCETLEDVFKRVQFKVIDLENANLEDESAIALFDMFEYYESTKKLVLASNRNIGPRGWQAAARYLKRTESLECLDVRNCNVTELSMPVIGRSLRVGTTVSSLHLENCNLSGRPFFVLMSSLKMNQTVKDLFLADNRLVPSDAIQMSAMLKFNWTVKLIDLRNNHIQNVGVAHICDGLVEQKDDGLGTLVLWNNGITHVGMAELARALPECNNLDTLNLGHNVLTDEGVLLLKDGLLRNGSILRLGLVNTRITCEGAIALAEYLADGTKLIRLDVRENDIKTGGLMALMLALKVNRSLLRLDIDKDIKKETMNGHEDIQKSLQDEIGNYTKRNRELAKDEEAKNQVIEAQKALERSTLNRSKEDVNKTDNSDHLAQVNADALDSPDLADVTHAINGELVIVDNVQMHNDSQASALVLLNSQQEGQPSVSQSSSVAAECTVTAGLSSAMEGASNGNENGLQVGDQSTFYVGISNNEYVAKTVAQPNANMAKDTMCSAEQGTNIDAQTAPNLNDFDDNSAITFVNTKGDGDAKVDFGSVLHNNTETAVQVPNGLLKMQNESTGIPVPDIIHDNAVHEKKGLSTSPDEFEKELDEMLASVTAASLDEVTQLPNIIVSEDEDIFDK</sequence>
<dbReference type="GeneID" id="102803534"/>
<dbReference type="CDD" id="cd00116">
    <property type="entry name" value="LRR_RI"/>
    <property type="match status" value="1"/>
</dbReference>
<evidence type="ECO:0000313" key="5">
    <source>
        <dbReference type="RefSeq" id="XP_006817053.1"/>
    </source>
</evidence>
<dbReference type="SUPFAM" id="SSF52047">
    <property type="entry name" value="RNI-like"/>
    <property type="match status" value="1"/>
</dbReference>
<accession>A0ABM0MAL2</accession>
<evidence type="ECO:0000256" key="1">
    <source>
        <dbReference type="ARBA" id="ARBA00022614"/>
    </source>
</evidence>
<evidence type="ECO:0000256" key="3">
    <source>
        <dbReference type="ARBA" id="ARBA00038315"/>
    </source>
</evidence>
<gene>
    <name evidence="5" type="primary">LOC102803534</name>
</gene>
<keyword evidence="4" id="KW-1185">Reference proteome</keyword>
<dbReference type="InterPro" id="IPR001611">
    <property type="entry name" value="Leu-rich_rpt"/>
</dbReference>
<dbReference type="Pfam" id="PF13516">
    <property type="entry name" value="LRR_6"/>
    <property type="match status" value="2"/>
</dbReference>
<dbReference type="InterPro" id="IPR051279">
    <property type="entry name" value="PP1-Reg/Actin-Interact_Protein"/>
</dbReference>
<proteinExistence type="inferred from homology"/>
<evidence type="ECO:0000313" key="4">
    <source>
        <dbReference type="Proteomes" id="UP000694865"/>
    </source>
</evidence>
<protein>
    <submittedName>
        <fullName evidence="5">Protein phosphatase 1 regulatory subunit 37-like</fullName>
    </submittedName>
</protein>
<name>A0ABM0MAL2_SACKO</name>
<organism evidence="4 5">
    <name type="scientific">Saccoglossus kowalevskii</name>
    <name type="common">Acorn worm</name>
    <dbReference type="NCBI Taxonomy" id="10224"/>
    <lineage>
        <taxon>Eukaryota</taxon>
        <taxon>Metazoa</taxon>
        <taxon>Hemichordata</taxon>
        <taxon>Enteropneusta</taxon>
        <taxon>Harrimaniidae</taxon>
        <taxon>Saccoglossus</taxon>
    </lineage>
</organism>
<evidence type="ECO:0000256" key="2">
    <source>
        <dbReference type="ARBA" id="ARBA00022737"/>
    </source>
</evidence>
<dbReference type="RefSeq" id="XP_006817053.1">
    <property type="nucleotide sequence ID" value="XM_006816990.1"/>
</dbReference>
<reference evidence="5" key="1">
    <citation type="submission" date="2025-08" db="UniProtKB">
        <authorList>
            <consortium name="RefSeq"/>
        </authorList>
    </citation>
    <scope>IDENTIFICATION</scope>
    <source>
        <tissue evidence="5">Testes</tissue>
    </source>
</reference>
<comment type="similarity">
    <text evidence="3">Belongs to the PPP1R37 family.</text>
</comment>
<dbReference type="PANTHER" id="PTHR24112">
    <property type="entry name" value="LEUCINE-RICH REPEAT, ISOFORM F-RELATED"/>
    <property type="match status" value="1"/>
</dbReference>
<dbReference type="Proteomes" id="UP000694865">
    <property type="component" value="Unplaced"/>
</dbReference>
<keyword evidence="1" id="KW-0433">Leucine-rich repeat</keyword>
<dbReference type="Gene3D" id="3.80.10.10">
    <property type="entry name" value="Ribonuclease Inhibitor"/>
    <property type="match status" value="1"/>
</dbReference>
<dbReference type="SMART" id="SM00368">
    <property type="entry name" value="LRR_RI"/>
    <property type="match status" value="7"/>
</dbReference>
<dbReference type="PANTHER" id="PTHR24112:SF9">
    <property type="entry name" value="PROTEIN PHOSPHATASE 1 REGULATORY SUBUNIT 37"/>
    <property type="match status" value="1"/>
</dbReference>
<keyword evidence="2" id="KW-0677">Repeat</keyword>
<dbReference type="InterPro" id="IPR032675">
    <property type="entry name" value="LRR_dom_sf"/>
</dbReference>